<sequence length="148" mass="16682">MHILYLGEPFVLGAGRTTAHHIDYHRRGYFTTIQHVSAPPSSSFQHASSNCTARTSSLGREPDTTPTFAHIPFAPAQLLHSMSFPPSYSTFKLYRSFENRSPRSPCVGPLNHNDFKRLKWSLLDGLGFEKIVENVCRRTSTSQLSHHV</sequence>
<organism evidence="1 2">
    <name type="scientific">Athelia psychrophila</name>
    <dbReference type="NCBI Taxonomy" id="1759441"/>
    <lineage>
        <taxon>Eukaryota</taxon>
        <taxon>Fungi</taxon>
        <taxon>Dikarya</taxon>
        <taxon>Basidiomycota</taxon>
        <taxon>Agaricomycotina</taxon>
        <taxon>Agaricomycetes</taxon>
        <taxon>Agaricomycetidae</taxon>
        <taxon>Atheliales</taxon>
        <taxon>Atheliaceae</taxon>
        <taxon>Athelia</taxon>
    </lineage>
</organism>
<proteinExistence type="predicted"/>
<gene>
    <name evidence="1" type="ORF">FIBSPDRAFT_318160</name>
</gene>
<name>A0A167WUG6_9AGAM</name>
<reference evidence="1 2" key="1">
    <citation type="journal article" date="2016" name="Mol. Biol. Evol.">
        <title>Comparative Genomics of Early-Diverging Mushroom-Forming Fungi Provides Insights into the Origins of Lignocellulose Decay Capabilities.</title>
        <authorList>
            <person name="Nagy L.G."/>
            <person name="Riley R."/>
            <person name="Tritt A."/>
            <person name="Adam C."/>
            <person name="Daum C."/>
            <person name="Floudas D."/>
            <person name="Sun H."/>
            <person name="Yadav J.S."/>
            <person name="Pangilinan J."/>
            <person name="Larsson K.H."/>
            <person name="Matsuura K."/>
            <person name="Barry K."/>
            <person name="Labutti K."/>
            <person name="Kuo R."/>
            <person name="Ohm R.A."/>
            <person name="Bhattacharya S.S."/>
            <person name="Shirouzu T."/>
            <person name="Yoshinaga Y."/>
            <person name="Martin F.M."/>
            <person name="Grigoriev I.V."/>
            <person name="Hibbett D.S."/>
        </authorList>
    </citation>
    <scope>NUCLEOTIDE SEQUENCE [LARGE SCALE GENOMIC DNA]</scope>
    <source>
        <strain evidence="1 2">CBS 109695</strain>
    </source>
</reference>
<evidence type="ECO:0000313" key="1">
    <source>
        <dbReference type="EMBL" id="KZP06491.1"/>
    </source>
</evidence>
<keyword evidence="2" id="KW-1185">Reference proteome</keyword>
<protein>
    <submittedName>
        <fullName evidence="1">Uncharacterized protein</fullName>
    </submittedName>
</protein>
<dbReference type="Proteomes" id="UP000076532">
    <property type="component" value="Unassembled WGS sequence"/>
</dbReference>
<dbReference type="AlphaFoldDB" id="A0A167WUG6"/>
<dbReference type="EMBL" id="KV417785">
    <property type="protein sequence ID" value="KZP06491.1"/>
    <property type="molecule type" value="Genomic_DNA"/>
</dbReference>
<accession>A0A167WUG6</accession>
<evidence type="ECO:0000313" key="2">
    <source>
        <dbReference type="Proteomes" id="UP000076532"/>
    </source>
</evidence>